<comment type="caution">
    <text evidence="1">The sequence shown here is derived from an EMBL/GenBank/DDBJ whole genome shotgun (WGS) entry which is preliminary data.</text>
</comment>
<dbReference type="Proteomes" id="UP000438429">
    <property type="component" value="Unassembled WGS sequence"/>
</dbReference>
<protein>
    <submittedName>
        <fullName evidence="1">Uncharacterized protein</fullName>
    </submittedName>
</protein>
<reference evidence="1 2" key="1">
    <citation type="submission" date="2019-06" db="EMBL/GenBank/DDBJ databases">
        <title>Draft genomes of female and male turbot (Scophthalmus maximus).</title>
        <authorList>
            <person name="Xu H."/>
            <person name="Xu X.-W."/>
            <person name="Shao C."/>
            <person name="Chen S."/>
        </authorList>
    </citation>
    <scope>NUCLEOTIDE SEQUENCE [LARGE SCALE GENOMIC DNA]</scope>
    <source>
        <strain evidence="1">Ysfricsl-2016a</strain>
        <tissue evidence="1">Blood</tissue>
    </source>
</reference>
<gene>
    <name evidence="1" type="ORF">F2P81_026432</name>
</gene>
<dbReference type="EMBL" id="VEVO01021815">
    <property type="protein sequence ID" value="KAF0021315.1"/>
    <property type="molecule type" value="Genomic_DNA"/>
</dbReference>
<evidence type="ECO:0000313" key="2">
    <source>
        <dbReference type="Proteomes" id="UP000438429"/>
    </source>
</evidence>
<name>A0A6A4RLW4_SCOMX</name>
<sequence length="66" mass="7132">MKTRTLRPVGTWCGGRALMLPLMTALRSADSRGQGCLLPAPDGHIGGDFQRGCWTRTDTDTGEGQR</sequence>
<evidence type="ECO:0000313" key="1">
    <source>
        <dbReference type="EMBL" id="KAF0021315.1"/>
    </source>
</evidence>
<dbReference type="AlphaFoldDB" id="A0A6A4RLW4"/>
<accession>A0A6A4RLW4</accession>
<organism evidence="1 2">
    <name type="scientific">Scophthalmus maximus</name>
    <name type="common">Turbot</name>
    <name type="synonym">Psetta maxima</name>
    <dbReference type="NCBI Taxonomy" id="52904"/>
    <lineage>
        <taxon>Eukaryota</taxon>
        <taxon>Metazoa</taxon>
        <taxon>Chordata</taxon>
        <taxon>Craniata</taxon>
        <taxon>Vertebrata</taxon>
        <taxon>Euteleostomi</taxon>
        <taxon>Actinopterygii</taxon>
        <taxon>Neopterygii</taxon>
        <taxon>Teleostei</taxon>
        <taxon>Neoteleostei</taxon>
        <taxon>Acanthomorphata</taxon>
        <taxon>Carangaria</taxon>
        <taxon>Pleuronectiformes</taxon>
        <taxon>Pleuronectoidei</taxon>
        <taxon>Scophthalmidae</taxon>
        <taxon>Scophthalmus</taxon>
    </lineage>
</organism>
<proteinExistence type="predicted"/>